<dbReference type="EMBL" id="FOGQ01000015">
    <property type="protein sequence ID" value="SES26364.1"/>
    <property type="molecule type" value="Genomic_DNA"/>
</dbReference>
<dbReference type="Proteomes" id="UP000198929">
    <property type="component" value="Unassembled WGS sequence"/>
</dbReference>
<evidence type="ECO:0008006" key="3">
    <source>
        <dbReference type="Google" id="ProtNLM"/>
    </source>
</evidence>
<keyword evidence="2" id="KW-1185">Reference proteome</keyword>
<evidence type="ECO:0000313" key="2">
    <source>
        <dbReference type="Proteomes" id="UP000198929"/>
    </source>
</evidence>
<dbReference type="STRING" id="1121357.SAMN05661109_02430"/>
<reference evidence="2" key="1">
    <citation type="submission" date="2016-10" db="EMBL/GenBank/DDBJ databases">
        <authorList>
            <person name="Varghese N."/>
            <person name="Submissions S."/>
        </authorList>
    </citation>
    <scope>NUCLEOTIDE SEQUENCE [LARGE SCALE GENOMIC DNA]</scope>
    <source>
        <strain evidence="2">DSM 20524</strain>
    </source>
</reference>
<dbReference type="RefSeq" id="WP_092260523.1">
    <property type="nucleotide sequence ID" value="NZ_CP047199.1"/>
</dbReference>
<accession>A0A1H9VXZ9</accession>
<dbReference type="AlphaFoldDB" id="A0A1H9VXZ9"/>
<gene>
    <name evidence="1" type="ORF">SAMN05661109_02430</name>
</gene>
<evidence type="ECO:0000313" key="1">
    <source>
        <dbReference type="EMBL" id="SES26364.1"/>
    </source>
</evidence>
<name>A0A1H9VXZ9_9CORY</name>
<protein>
    <recommendedName>
        <fullName evidence="3">GAF domain-containing protein</fullName>
    </recommendedName>
</protein>
<sequence length="83" mass="9098">MEDVNELKDAAGLQRPLRYETFAAYPVSTDEKLYGILTIDAPQPGDIGGRDRALLGFFAAILTITFSAQKDSRAIPRDSVPEI</sequence>
<proteinExistence type="predicted"/>
<organism evidence="1 2">
    <name type="scientific">Corynebacterium cystitidis DSM 20524</name>
    <dbReference type="NCBI Taxonomy" id="1121357"/>
    <lineage>
        <taxon>Bacteria</taxon>
        <taxon>Bacillati</taxon>
        <taxon>Actinomycetota</taxon>
        <taxon>Actinomycetes</taxon>
        <taxon>Mycobacteriales</taxon>
        <taxon>Corynebacteriaceae</taxon>
        <taxon>Corynebacterium</taxon>
    </lineage>
</organism>
<dbReference type="SUPFAM" id="SSF55781">
    <property type="entry name" value="GAF domain-like"/>
    <property type="match status" value="1"/>
</dbReference>